<gene>
    <name evidence="4" type="ORF">EQU50_07325</name>
</gene>
<dbReference type="SUPFAM" id="SSF47413">
    <property type="entry name" value="lambda repressor-like DNA-binding domains"/>
    <property type="match status" value="1"/>
</dbReference>
<dbReference type="Pfam" id="PF00072">
    <property type="entry name" value="Response_reg"/>
    <property type="match status" value="1"/>
</dbReference>
<name>A0A4Q7DHF0_9PROT</name>
<feature type="domain" description="HTH cro/C1-type" evidence="3">
    <location>
        <begin position="19"/>
        <end position="73"/>
    </location>
</feature>
<dbReference type="PROSITE" id="PS50943">
    <property type="entry name" value="HTH_CROC1"/>
    <property type="match status" value="1"/>
</dbReference>
<dbReference type="InterPro" id="IPR010982">
    <property type="entry name" value="Lambda_DNA-bd_dom_sf"/>
</dbReference>
<dbReference type="GO" id="GO:0000160">
    <property type="term" value="P:phosphorelay signal transduction system"/>
    <property type="evidence" value="ECO:0007669"/>
    <property type="project" value="InterPro"/>
</dbReference>
<dbReference type="Gene3D" id="1.10.260.40">
    <property type="entry name" value="lambda repressor-like DNA-binding domains"/>
    <property type="match status" value="1"/>
</dbReference>
<dbReference type="CDD" id="cd17557">
    <property type="entry name" value="REC_Rcp-like"/>
    <property type="match status" value="1"/>
</dbReference>
<evidence type="ECO:0000313" key="5">
    <source>
        <dbReference type="Proteomes" id="UP000293550"/>
    </source>
</evidence>
<proteinExistence type="predicted"/>
<dbReference type="PANTHER" id="PTHR44520">
    <property type="entry name" value="RESPONSE REGULATOR RCP1-RELATED"/>
    <property type="match status" value="1"/>
</dbReference>
<dbReference type="InterPro" id="IPR001789">
    <property type="entry name" value="Sig_transdc_resp-reg_receiver"/>
</dbReference>
<evidence type="ECO:0000259" key="2">
    <source>
        <dbReference type="PROSITE" id="PS50110"/>
    </source>
</evidence>
<dbReference type="InterPro" id="IPR001387">
    <property type="entry name" value="Cro/C1-type_HTH"/>
</dbReference>
<dbReference type="RefSeq" id="WP_130154474.1">
    <property type="nucleotide sequence ID" value="NZ_SCFB01000015.1"/>
</dbReference>
<dbReference type="PROSITE" id="PS50110">
    <property type="entry name" value="RESPONSE_REGULATORY"/>
    <property type="match status" value="1"/>
</dbReference>
<dbReference type="PANTHER" id="PTHR44520:SF2">
    <property type="entry name" value="RESPONSE REGULATOR RCP1"/>
    <property type="match status" value="1"/>
</dbReference>
<dbReference type="SMART" id="SM00530">
    <property type="entry name" value="HTH_XRE"/>
    <property type="match status" value="1"/>
</dbReference>
<sequence length="275" mass="31501">MEYLADDLKELDVFIGRRLREKRHKLGFTLAQVGENLGISHQQIQKYEQAQSRVSAGVLYQISQFYGVSPHYFYQGFTPPNQRNEKKKSDVVFHNPSKELHILLVEDDPADELIMRRALDATNHKINLFCVHDGAQTIDFLRYKQDLNVDFPRPDLILLDINIPKRDGFNVLKEIKRDRLLQDIPVIVLTNGISVEEMLSVYQNYAAGYICKTFDYANFAANIATLINYWSSVVVLPGTSQDQDENIETEDDLCSGINDSSQNLFIPALPGYQRV</sequence>
<protein>
    <submittedName>
        <fullName evidence="4">Response regulator</fullName>
    </submittedName>
</protein>
<evidence type="ECO:0000256" key="1">
    <source>
        <dbReference type="PROSITE-ProRule" id="PRU00169"/>
    </source>
</evidence>
<dbReference type="AlphaFoldDB" id="A0A4Q7DHF0"/>
<accession>A0A4Q7DHF0</accession>
<feature type="domain" description="Response regulatory" evidence="2">
    <location>
        <begin position="101"/>
        <end position="227"/>
    </location>
</feature>
<dbReference type="Gene3D" id="3.40.50.2300">
    <property type="match status" value="1"/>
</dbReference>
<dbReference type="OrthoDB" id="9793549at2"/>
<organism evidence="4 5">
    <name type="scientific">Candidatus Finniella inopinata</name>
    <dbReference type="NCBI Taxonomy" id="1696036"/>
    <lineage>
        <taxon>Bacteria</taxon>
        <taxon>Pseudomonadati</taxon>
        <taxon>Pseudomonadota</taxon>
        <taxon>Alphaproteobacteria</taxon>
        <taxon>Holosporales</taxon>
        <taxon>Candidatus Paracaedibacteraceae</taxon>
        <taxon>Candidatus Finniella</taxon>
    </lineage>
</organism>
<keyword evidence="1" id="KW-0597">Phosphoprotein</keyword>
<dbReference type="EMBL" id="SCFB01000015">
    <property type="protein sequence ID" value="RZI45334.1"/>
    <property type="molecule type" value="Genomic_DNA"/>
</dbReference>
<feature type="modified residue" description="4-aspartylphosphate" evidence="1">
    <location>
        <position position="160"/>
    </location>
</feature>
<keyword evidence="5" id="KW-1185">Reference proteome</keyword>
<dbReference type="InterPro" id="IPR052893">
    <property type="entry name" value="TCS_response_regulator"/>
</dbReference>
<dbReference type="Pfam" id="PF01381">
    <property type="entry name" value="HTH_3"/>
    <property type="match status" value="1"/>
</dbReference>
<dbReference type="CDD" id="cd00093">
    <property type="entry name" value="HTH_XRE"/>
    <property type="match status" value="1"/>
</dbReference>
<evidence type="ECO:0000313" key="4">
    <source>
        <dbReference type="EMBL" id="RZI45334.1"/>
    </source>
</evidence>
<dbReference type="GO" id="GO:0003677">
    <property type="term" value="F:DNA binding"/>
    <property type="evidence" value="ECO:0007669"/>
    <property type="project" value="InterPro"/>
</dbReference>
<dbReference type="InterPro" id="IPR011006">
    <property type="entry name" value="CheY-like_superfamily"/>
</dbReference>
<reference evidence="4 5" key="1">
    <citation type="submission" date="2018-10" db="EMBL/GenBank/DDBJ databases">
        <title>An updated phylogeny of the Alphaproteobacteria reveals that the parasitic Rickettsiales and Holosporales have independent origins.</title>
        <authorList>
            <person name="Munoz-Gomez S.A."/>
            <person name="Hess S."/>
            <person name="Burger G."/>
            <person name="Lang B.F."/>
            <person name="Susko E."/>
            <person name="Slamovits C.H."/>
            <person name="Roger A.J."/>
        </authorList>
    </citation>
    <scope>NUCLEOTIDE SEQUENCE [LARGE SCALE GENOMIC DNA]</scope>
    <source>
        <strain evidence="4">HOLO01</strain>
    </source>
</reference>
<dbReference type="Proteomes" id="UP000293550">
    <property type="component" value="Unassembled WGS sequence"/>
</dbReference>
<comment type="caution">
    <text evidence="4">The sequence shown here is derived from an EMBL/GenBank/DDBJ whole genome shotgun (WGS) entry which is preliminary data.</text>
</comment>
<dbReference type="SMART" id="SM00448">
    <property type="entry name" value="REC"/>
    <property type="match status" value="1"/>
</dbReference>
<dbReference type="SUPFAM" id="SSF52172">
    <property type="entry name" value="CheY-like"/>
    <property type="match status" value="1"/>
</dbReference>
<evidence type="ECO:0000259" key="3">
    <source>
        <dbReference type="PROSITE" id="PS50943"/>
    </source>
</evidence>